<feature type="transmembrane region" description="Helical" evidence="11">
    <location>
        <begin position="16"/>
        <end position="36"/>
    </location>
</feature>
<keyword evidence="10 11" id="KW-0472">Membrane</keyword>
<accession>A0A381C1N2</accession>
<evidence type="ECO:0000313" key="14">
    <source>
        <dbReference type="Proteomes" id="UP000255528"/>
    </source>
</evidence>
<comment type="catalytic activity">
    <reaction evidence="1">
        <text>ATP + protein L-histidine = ADP + protein N-phospho-L-histidine.</text>
        <dbReference type="EC" id="2.7.13.3"/>
    </reaction>
</comment>
<name>A0A381C1N2_9ENTR</name>
<evidence type="ECO:0000256" key="9">
    <source>
        <dbReference type="ARBA" id="ARBA00023012"/>
    </source>
</evidence>
<evidence type="ECO:0000256" key="10">
    <source>
        <dbReference type="ARBA" id="ARBA00023136"/>
    </source>
</evidence>
<dbReference type="Gene3D" id="1.10.287.130">
    <property type="match status" value="1"/>
</dbReference>
<dbReference type="EMBL" id="UIGI01000001">
    <property type="protein sequence ID" value="SUW61808.1"/>
    <property type="molecule type" value="Genomic_DNA"/>
</dbReference>
<dbReference type="CDD" id="cd00082">
    <property type="entry name" value="HisKA"/>
    <property type="match status" value="1"/>
</dbReference>
<evidence type="ECO:0000256" key="11">
    <source>
        <dbReference type="SAM" id="Phobius"/>
    </source>
</evidence>
<dbReference type="GO" id="GO:0005886">
    <property type="term" value="C:plasma membrane"/>
    <property type="evidence" value="ECO:0007669"/>
    <property type="project" value="TreeGrafter"/>
</dbReference>
<dbReference type="SMART" id="SM00388">
    <property type="entry name" value="HisKA"/>
    <property type="match status" value="1"/>
</dbReference>
<feature type="transmembrane region" description="Helical" evidence="11">
    <location>
        <begin position="160"/>
        <end position="183"/>
    </location>
</feature>
<dbReference type="InterPro" id="IPR003661">
    <property type="entry name" value="HisK_dim/P_dom"/>
</dbReference>
<dbReference type="Proteomes" id="UP000255528">
    <property type="component" value="Unassembled WGS sequence"/>
</dbReference>
<dbReference type="Pfam" id="PF02518">
    <property type="entry name" value="HATPase_c"/>
    <property type="match status" value="1"/>
</dbReference>
<dbReference type="CDD" id="cd00075">
    <property type="entry name" value="HATPase"/>
    <property type="match status" value="1"/>
</dbReference>
<dbReference type="InterPro" id="IPR004358">
    <property type="entry name" value="Sig_transdc_His_kin-like_C"/>
</dbReference>
<evidence type="ECO:0000313" key="13">
    <source>
        <dbReference type="EMBL" id="SUW61808.1"/>
    </source>
</evidence>
<dbReference type="InterPro" id="IPR005467">
    <property type="entry name" value="His_kinase_dom"/>
</dbReference>
<feature type="domain" description="Histidine kinase" evidence="12">
    <location>
        <begin position="243"/>
        <end position="440"/>
    </location>
</feature>
<comment type="subcellular location">
    <subcellularLocation>
        <location evidence="2">Membrane</location>
        <topology evidence="2">Multi-pass membrane protein</topology>
    </subcellularLocation>
</comment>
<dbReference type="AlphaFoldDB" id="A0A381C1N2"/>
<dbReference type="PANTHER" id="PTHR45436:SF15">
    <property type="entry name" value="SENSOR HISTIDINE KINASE CUSS"/>
    <property type="match status" value="1"/>
</dbReference>
<keyword evidence="4" id="KW-0597">Phosphoprotein</keyword>
<dbReference type="InterPro" id="IPR036097">
    <property type="entry name" value="HisK_dim/P_sf"/>
</dbReference>
<keyword evidence="8 11" id="KW-1133">Transmembrane helix</keyword>
<keyword evidence="7" id="KW-0418">Kinase</keyword>
<dbReference type="RefSeq" id="WP_115626968.1">
    <property type="nucleotide sequence ID" value="NZ_UIGI01000001.1"/>
</dbReference>
<protein>
    <recommendedName>
        <fullName evidence="3">histidine kinase</fullName>
        <ecNumber evidence="3">2.7.13.3</ecNumber>
    </recommendedName>
</protein>
<sequence length="461" mass="51905">MKRLIHFLTRSLRNKLLFSLALIHLITIGGVAWYFYVSYGALMETVKDDQLEQWADAYATNPQMPQLSISSTLHSMHNSDQKGVYIVQIWDKKGELQASSRPSLQIPLQKESGFHTLRFGSSSDQQWRVYTRKAEPGSQIGAVQLIHNIGYMQDIVIRRALSAIIPLIMLFPLSFGVLWLVVWRVSRNLKNASIIIASQDTHNLSALPLQHVPDEISPLVEAYNGILQRLSHSLDTQRHFLQDSAHELRTPITAISLQLENLRQYIAPGDATERFNQLEAGVVRTRHLVAQLLSLTRQEGRKVGFKTVERVDIKEILKESIEQLMVLADRRGIDIGFTGEKSAVIEGNHQELRSLFDNLIGNAMQHTPPGTIVDVILKTENDCTIVDIIDNGSGIPEEHLHRAFERFARFNTTETHGSGLGLAIVHSIALRYGFKVELMNIYSDKKIVGLCARVTHSAGCR</sequence>
<evidence type="ECO:0000259" key="12">
    <source>
        <dbReference type="PROSITE" id="PS50109"/>
    </source>
</evidence>
<dbReference type="PANTHER" id="PTHR45436">
    <property type="entry name" value="SENSOR HISTIDINE KINASE YKOH"/>
    <property type="match status" value="1"/>
</dbReference>
<dbReference type="PRINTS" id="PR00344">
    <property type="entry name" value="BCTRLSENSOR"/>
</dbReference>
<dbReference type="Gene3D" id="3.30.565.10">
    <property type="entry name" value="Histidine kinase-like ATPase, C-terminal domain"/>
    <property type="match status" value="1"/>
</dbReference>
<keyword evidence="5 13" id="KW-0808">Transferase</keyword>
<reference evidence="13 14" key="1">
    <citation type="submission" date="2018-06" db="EMBL/GenBank/DDBJ databases">
        <authorList>
            <consortium name="Pathogen Informatics"/>
            <person name="Doyle S."/>
        </authorList>
    </citation>
    <scope>NUCLEOTIDE SEQUENCE [LARGE SCALE GENOMIC DNA]</scope>
    <source>
        <strain evidence="13 14">NCTC12119</strain>
    </source>
</reference>
<evidence type="ECO:0000256" key="3">
    <source>
        <dbReference type="ARBA" id="ARBA00012438"/>
    </source>
</evidence>
<gene>
    <name evidence="13" type="primary">qseC_1</name>
    <name evidence="13" type="ORF">NCTC12119_00207</name>
</gene>
<dbReference type="SUPFAM" id="SSF55874">
    <property type="entry name" value="ATPase domain of HSP90 chaperone/DNA topoisomerase II/histidine kinase"/>
    <property type="match status" value="1"/>
</dbReference>
<dbReference type="InterPro" id="IPR050428">
    <property type="entry name" value="TCS_sensor_his_kinase"/>
</dbReference>
<evidence type="ECO:0000256" key="2">
    <source>
        <dbReference type="ARBA" id="ARBA00004141"/>
    </source>
</evidence>
<evidence type="ECO:0000256" key="7">
    <source>
        <dbReference type="ARBA" id="ARBA00022777"/>
    </source>
</evidence>
<evidence type="ECO:0000256" key="8">
    <source>
        <dbReference type="ARBA" id="ARBA00022989"/>
    </source>
</evidence>
<evidence type="ECO:0000256" key="1">
    <source>
        <dbReference type="ARBA" id="ARBA00000085"/>
    </source>
</evidence>
<organism evidence="13 14">
    <name type="scientific">Buttiauxella agrestis</name>
    <dbReference type="NCBI Taxonomy" id="82977"/>
    <lineage>
        <taxon>Bacteria</taxon>
        <taxon>Pseudomonadati</taxon>
        <taxon>Pseudomonadota</taxon>
        <taxon>Gammaproteobacteria</taxon>
        <taxon>Enterobacterales</taxon>
        <taxon>Enterobacteriaceae</taxon>
        <taxon>Buttiauxella</taxon>
    </lineage>
</organism>
<evidence type="ECO:0000256" key="6">
    <source>
        <dbReference type="ARBA" id="ARBA00022692"/>
    </source>
</evidence>
<evidence type="ECO:0000256" key="5">
    <source>
        <dbReference type="ARBA" id="ARBA00022679"/>
    </source>
</evidence>
<dbReference type="InterPro" id="IPR036890">
    <property type="entry name" value="HATPase_C_sf"/>
</dbReference>
<dbReference type="SUPFAM" id="SSF47384">
    <property type="entry name" value="Homodimeric domain of signal transducing histidine kinase"/>
    <property type="match status" value="1"/>
</dbReference>
<evidence type="ECO:0000256" key="4">
    <source>
        <dbReference type="ARBA" id="ARBA00022553"/>
    </source>
</evidence>
<dbReference type="InterPro" id="IPR003594">
    <property type="entry name" value="HATPase_dom"/>
</dbReference>
<dbReference type="PROSITE" id="PS50109">
    <property type="entry name" value="HIS_KIN"/>
    <property type="match status" value="1"/>
</dbReference>
<dbReference type="GO" id="GO:0000155">
    <property type="term" value="F:phosphorelay sensor kinase activity"/>
    <property type="evidence" value="ECO:0007669"/>
    <property type="project" value="InterPro"/>
</dbReference>
<proteinExistence type="predicted"/>
<dbReference type="EC" id="2.7.13.3" evidence="3"/>
<keyword evidence="6 11" id="KW-0812">Transmembrane</keyword>
<dbReference type="SMART" id="SM00387">
    <property type="entry name" value="HATPase_c"/>
    <property type="match status" value="1"/>
</dbReference>
<keyword evidence="9" id="KW-0902">Two-component regulatory system</keyword>
<dbReference type="Pfam" id="PF00512">
    <property type="entry name" value="HisKA"/>
    <property type="match status" value="1"/>
</dbReference>